<evidence type="ECO:0000256" key="1">
    <source>
        <dbReference type="SAM" id="MobiDB-lite"/>
    </source>
</evidence>
<evidence type="ECO:0000313" key="3">
    <source>
        <dbReference type="Proteomes" id="UP001159641"/>
    </source>
</evidence>
<keyword evidence="3" id="KW-1185">Reference proteome</keyword>
<dbReference type="AlphaFoldDB" id="A0AB34GMI7"/>
<sequence>MEAGDVGEAVAGAAEAALRTRGKLLADRTPGRDVREPPLPPLTPERSWAREGGPVLPQPTSQPARGGGGKPGSGPAGLRAAAAAEQQPRRDVEGWRRRRCTRPRSGAAARDPQVGVGPAARGPQRFAAHPHPDLL</sequence>
<dbReference type="EMBL" id="JAIQCJ010002147">
    <property type="protein sequence ID" value="KAJ8781248.1"/>
    <property type="molecule type" value="Genomic_DNA"/>
</dbReference>
<protein>
    <submittedName>
        <fullName evidence="2">Uncharacterized protein</fullName>
    </submittedName>
</protein>
<feature type="compositionally biased region" description="Gly residues" evidence="1">
    <location>
        <begin position="65"/>
        <end position="75"/>
    </location>
</feature>
<feature type="region of interest" description="Disordered" evidence="1">
    <location>
        <begin position="21"/>
        <end position="135"/>
    </location>
</feature>
<proteinExistence type="predicted"/>
<reference evidence="2 3" key="1">
    <citation type="submission" date="2022-11" db="EMBL/GenBank/DDBJ databases">
        <title>Whole genome sequence of Eschrichtius robustus ER-17-0199.</title>
        <authorList>
            <person name="Bruniche-Olsen A."/>
            <person name="Black A.N."/>
            <person name="Fields C.J."/>
            <person name="Walden K."/>
            <person name="Dewoody J.A."/>
        </authorList>
    </citation>
    <scope>NUCLEOTIDE SEQUENCE [LARGE SCALE GENOMIC DNA]</scope>
    <source>
        <strain evidence="2">ER-17-0199</strain>
        <tissue evidence="2">Blubber</tissue>
    </source>
</reference>
<dbReference type="Proteomes" id="UP001159641">
    <property type="component" value="Unassembled WGS sequence"/>
</dbReference>
<comment type="caution">
    <text evidence="2">The sequence shown here is derived from an EMBL/GenBank/DDBJ whole genome shotgun (WGS) entry which is preliminary data.</text>
</comment>
<evidence type="ECO:0000313" key="2">
    <source>
        <dbReference type="EMBL" id="KAJ8781248.1"/>
    </source>
</evidence>
<accession>A0AB34GMI7</accession>
<name>A0AB34GMI7_ESCRO</name>
<feature type="compositionally biased region" description="Basic and acidic residues" evidence="1">
    <location>
        <begin position="24"/>
        <end position="36"/>
    </location>
</feature>
<organism evidence="2 3">
    <name type="scientific">Eschrichtius robustus</name>
    <name type="common">California gray whale</name>
    <name type="synonym">Eschrichtius gibbosus</name>
    <dbReference type="NCBI Taxonomy" id="9764"/>
    <lineage>
        <taxon>Eukaryota</taxon>
        <taxon>Metazoa</taxon>
        <taxon>Chordata</taxon>
        <taxon>Craniata</taxon>
        <taxon>Vertebrata</taxon>
        <taxon>Euteleostomi</taxon>
        <taxon>Mammalia</taxon>
        <taxon>Eutheria</taxon>
        <taxon>Laurasiatheria</taxon>
        <taxon>Artiodactyla</taxon>
        <taxon>Whippomorpha</taxon>
        <taxon>Cetacea</taxon>
        <taxon>Mysticeti</taxon>
        <taxon>Eschrichtiidae</taxon>
        <taxon>Eschrichtius</taxon>
    </lineage>
</organism>
<gene>
    <name evidence="2" type="ORF">J1605_011232</name>
</gene>